<dbReference type="FunFam" id="2.30.30.1040:FF:000001">
    <property type="entry name" value="Auxin response factor"/>
    <property type="match status" value="1"/>
</dbReference>
<feature type="compositionally biased region" description="Low complexity" evidence="10">
    <location>
        <begin position="683"/>
        <end position="714"/>
    </location>
</feature>
<proteinExistence type="inferred from homology"/>
<comment type="function">
    <text evidence="1 9">Auxin response factors (ARFs) are transcriptional factors that bind specifically to the DNA sequence 5'-TGTCTC-3' found in the auxin-responsive promoter elements (AuxREs).</text>
</comment>
<evidence type="ECO:0000313" key="13">
    <source>
        <dbReference type="Proteomes" id="UP001222027"/>
    </source>
</evidence>
<keyword evidence="5 9" id="KW-0238">DNA-binding</keyword>
<dbReference type="EMBL" id="JAQQAF010000006">
    <property type="protein sequence ID" value="KAJ8480111.1"/>
    <property type="molecule type" value="Genomic_DNA"/>
</dbReference>
<dbReference type="PROSITE" id="PS50863">
    <property type="entry name" value="B3"/>
    <property type="match status" value="1"/>
</dbReference>
<comment type="similarity">
    <text evidence="3 9">Belongs to the ARF family.</text>
</comment>
<dbReference type="InterPro" id="IPR044835">
    <property type="entry name" value="ARF_plant"/>
</dbReference>
<reference evidence="12 13" key="1">
    <citation type="submission" date="2022-12" db="EMBL/GenBank/DDBJ databases">
        <title>Chromosome-scale assembly of the Ensete ventricosum genome.</title>
        <authorList>
            <person name="Dussert Y."/>
            <person name="Stocks J."/>
            <person name="Wendawek A."/>
            <person name="Woldeyes F."/>
            <person name="Nichols R.A."/>
            <person name="Borrell J.S."/>
        </authorList>
    </citation>
    <scope>NUCLEOTIDE SEQUENCE [LARGE SCALE GENOMIC DNA]</scope>
    <source>
        <strain evidence="13">cv. Maze</strain>
        <tissue evidence="12">Seeds</tissue>
    </source>
</reference>
<evidence type="ECO:0000256" key="1">
    <source>
        <dbReference type="ARBA" id="ARBA00003182"/>
    </source>
</evidence>
<dbReference type="GO" id="GO:0003677">
    <property type="term" value="F:DNA binding"/>
    <property type="evidence" value="ECO:0007669"/>
    <property type="project" value="UniProtKB-KW"/>
</dbReference>
<protein>
    <recommendedName>
        <fullName evidence="9">Auxin response factor</fullName>
    </recommendedName>
</protein>
<dbReference type="PANTHER" id="PTHR31384:SF5">
    <property type="entry name" value="AUXIN RESPONSE FACTOR 3"/>
    <property type="match status" value="1"/>
</dbReference>
<feature type="region of interest" description="Disordered" evidence="10">
    <location>
        <begin position="647"/>
        <end position="730"/>
    </location>
</feature>
<evidence type="ECO:0000256" key="8">
    <source>
        <dbReference type="ARBA" id="ARBA00023294"/>
    </source>
</evidence>
<dbReference type="FunFam" id="2.40.330.10:FF:000001">
    <property type="entry name" value="Auxin response factor"/>
    <property type="match status" value="1"/>
</dbReference>
<dbReference type="InterPro" id="IPR003340">
    <property type="entry name" value="B3_DNA-bd"/>
</dbReference>
<evidence type="ECO:0000256" key="9">
    <source>
        <dbReference type="RuleBase" id="RU004561"/>
    </source>
</evidence>
<keyword evidence="13" id="KW-1185">Reference proteome</keyword>
<evidence type="ECO:0000256" key="7">
    <source>
        <dbReference type="ARBA" id="ARBA00023242"/>
    </source>
</evidence>
<dbReference type="PANTHER" id="PTHR31384">
    <property type="entry name" value="AUXIN RESPONSE FACTOR 4-RELATED"/>
    <property type="match status" value="1"/>
</dbReference>
<evidence type="ECO:0000256" key="2">
    <source>
        <dbReference type="ARBA" id="ARBA00004123"/>
    </source>
</evidence>
<comment type="subunit">
    <text evidence="9">Homodimers and heterodimers.</text>
</comment>
<feature type="region of interest" description="Disordered" evidence="10">
    <location>
        <begin position="387"/>
        <end position="413"/>
    </location>
</feature>
<dbReference type="AlphaFoldDB" id="A0AAV8PD70"/>
<dbReference type="CDD" id="cd10017">
    <property type="entry name" value="B3_DNA"/>
    <property type="match status" value="1"/>
</dbReference>
<keyword evidence="7 9" id="KW-0539">Nucleus</keyword>
<evidence type="ECO:0000313" key="12">
    <source>
        <dbReference type="EMBL" id="KAJ8480111.1"/>
    </source>
</evidence>
<keyword evidence="4 9" id="KW-0805">Transcription regulation</keyword>
<evidence type="ECO:0000256" key="6">
    <source>
        <dbReference type="ARBA" id="ARBA00023163"/>
    </source>
</evidence>
<accession>A0AAV8PD70</accession>
<evidence type="ECO:0000256" key="3">
    <source>
        <dbReference type="ARBA" id="ARBA00007853"/>
    </source>
</evidence>
<name>A0AAV8PD70_ENSVE</name>
<evidence type="ECO:0000256" key="10">
    <source>
        <dbReference type="SAM" id="MobiDB-lite"/>
    </source>
</evidence>
<comment type="caution">
    <text evidence="12">The sequence shown here is derived from an EMBL/GenBank/DDBJ whole genome shotgun (WGS) entry which is preliminary data.</text>
</comment>
<sequence>MGKGSVNAALLPPLEIMGIDLNTIDEEAEEAKGKMAAAEGRGGESVCLELWHACAGPQIWLPRKASLVVYFPQGHIEQLGGAGGDGDWLAPSDVPPHVLCRVVDVKLQAAVDTDEVYVQLSLVADCKELEQQLRDDETVESRRVEEADGFSKSHTTHMFCKTLTASDTSTHGGFSVPRRAAEDCFPPLDYKQLRPSQELVAKDLHGTEWRFRHIYRGQPRRHLLTTGWSAFINKKKLVSGDAVLFLRANDGELRLGIRRADQLKRGIHSAAFGSQKNLAKLTDVANAVSARTVFCINYDPRARHSEFIIPYWKFTKSFSHSFSTGTRFKMQIDSEDAADKRYTGLITGIGELDPLRWPGSKWKCLSVRWDGEVDMAGANRVSPWDIEPTGSVSVSDVPPPTAPKKSKISHPPDYLDHPIPNGVGYPDLVEPARFLKVLQGQEIMGLRTLYEGVDETRLKVFGEYVRLQKVFQGQEPHPPKSTRVLSHLLGTGSSWAKSIHEFSGLGTPCTSSTQVSSPSSVLMFQQSGAQLPCPPAVHGMDMHDMEKQMPSYDLARRLCEVHETDRVWKTDWKGDHNVLPGELMDVVELIPWSMEKEENRTSSPYFIHAAETKGNEAYSSHKSFCFRLLFLLDQTFVASSSLAETNHSHKAPARFRMGTSSPAMWTATSRSRPPTNLPPTNTAGSAAAARSMSSSSAPGRPATRAASSASSSTSHTTGFTPCPCSSLRTT</sequence>
<dbReference type="SMART" id="SM01019">
    <property type="entry name" value="B3"/>
    <property type="match status" value="1"/>
</dbReference>
<dbReference type="GO" id="GO:0005634">
    <property type="term" value="C:nucleus"/>
    <property type="evidence" value="ECO:0007669"/>
    <property type="project" value="UniProtKB-SubCell"/>
</dbReference>
<dbReference type="GO" id="GO:0006355">
    <property type="term" value="P:regulation of DNA-templated transcription"/>
    <property type="evidence" value="ECO:0007669"/>
    <property type="project" value="InterPro"/>
</dbReference>
<dbReference type="SUPFAM" id="SSF101936">
    <property type="entry name" value="DNA-binding pseudobarrel domain"/>
    <property type="match status" value="1"/>
</dbReference>
<dbReference type="Proteomes" id="UP001222027">
    <property type="component" value="Unassembled WGS sequence"/>
</dbReference>
<feature type="compositionally biased region" description="Polar residues" evidence="10">
    <location>
        <begin position="658"/>
        <end position="682"/>
    </location>
</feature>
<keyword evidence="8 9" id="KW-0927">Auxin signaling pathway</keyword>
<dbReference type="GO" id="GO:0009734">
    <property type="term" value="P:auxin-activated signaling pathway"/>
    <property type="evidence" value="ECO:0007669"/>
    <property type="project" value="UniProtKB-KW"/>
</dbReference>
<evidence type="ECO:0000259" key="11">
    <source>
        <dbReference type="PROSITE" id="PS50863"/>
    </source>
</evidence>
<keyword evidence="6 9" id="KW-0804">Transcription</keyword>
<dbReference type="Pfam" id="PF06507">
    <property type="entry name" value="ARF_AD"/>
    <property type="match status" value="1"/>
</dbReference>
<dbReference type="Pfam" id="PF02362">
    <property type="entry name" value="B3"/>
    <property type="match status" value="1"/>
</dbReference>
<dbReference type="InterPro" id="IPR015300">
    <property type="entry name" value="DNA-bd_pseudobarrel_sf"/>
</dbReference>
<dbReference type="Gene3D" id="2.40.330.10">
    <property type="entry name" value="DNA-binding pseudobarrel domain"/>
    <property type="match status" value="1"/>
</dbReference>
<gene>
    <name evidence="12" type="ORF">OPV22_023838</name>
</gene>
<evidence type="ECO:0000256" key="4">
    <source>
        <dbReference type="ARBA" id="ARBA00023015"/>
    </source>
</evidence>
<dbReference type="Gene3D" id="2.30.30.1040">
    <property type="match status" value="1"/>
</dbReference>
<dbReference type="InterPro" id="IPR010525">
    <property type="entry name" value="ARF_dom"/>
</dbReference>
<comment type="subcellular location">
    <subcellularLocation>
        <location evidence="2 9">Nucleus</location>
    </subcellularLocation>
</comment>
<evidence type="ECO:0000256" key="5">
    <source>
        <dbReference type="ARBA" id="ARBA00023125"/>
    </source>
</evidence>
<feature type="domain" description="TF-B3" evidence="11">
    <location>
        <begin position="159"/>
        <end position="261"/>
    </location>
</feature>
<organism evidence="12 13">
    <name type="scientific">Ensete ventricosum</name>
    <name type="common">Abyssinian banana</name>
    <name type="synonym">Musa ensete</name>
    <dbReference type="NCBI Taxonomy" id="4639"/>
    <lineage>
        <taxon>Eukaryota</taxon>
        <taxon>Viridiplantae</taxon>
        <taxon>Streptophyta</taxon>
        <taxon>Embryophyta</taxon>
        <taxon>Tracheophyta</taxon>
        <taxon>Spermatophyta</taxon>
        <taxon>Magnoliopsida</taxon>
        <taxon>Liliopsida</taxon>
        <taxon>Zingiberales</taxon>
        <taxon>Musaceae</taxon>
        <taxon>Ensete</taxon>
    </lineage>
</organism>